<evidence type="ECO:0000313" key="3">
    <source>
        <dbReference type="EMBL" id="JAT06937.1"/>
    </source>
</evidence>
<dbReference type="PANTHER" id="PTHR11567">
    <property type="entry name" value="ACID PHOSPHATASE-RELATED"/>
    <property type="match status" value="1"/>
</dbReference>
<evidence type="ECO:0000256" key="1">
    <source>
        <dbReference type="ARBA" id="ARBA00005375"/>
    </source>
</evidence>
<dbReference type="GO" id="GO:0016791">
    <property type="term" value="F:phosphatase activity"/>
    <property type="evidence" value="ECO:0007669"/>
    <property type="project" value="TreeGrafter"/>
</dbReference>
<gene>
    <name evidence="3" type="ORF">g.19441</name>
</gene>
<dbReference type="PANTHER" id="PTHR11567:SF19">
    <property type="entry name" value="GH19849P"/>
    <property type="match status" value="1"/>
</dbReference>
<dbReference type="SUPFAM" id="SSF53254">
    <property type="entry name" value="Phosphoglycerate mutase-like"/>
    <property type="match status" value="1"/>
</dbReference>
<dbReference type="EMBL" id="GECU01000770">
    <property type="protein sequence ID" value="JAT06937.1"/>
    <property type="molecule type" value="Transcribed_RNA"/>
</dbReference>
<reference evidence="3" key="1">
    <citation type="submission" date="2015-11" db="EMBL/GenBank/DDBJ databases">
        <title>De novo transcriptome assembly of four potential Pierce s Disease insect vectors from Arizona vineyards.</title>
        <authorList>
            <person name="Tassone E.E."/>
        </authorList>
    </citation>
    <scope>NUCLEOTIDE SEQUENCE</scope>
</reference>
<accession>A0A1B6K645</accession>
<comment type="similarity">
    <text evidence="1">Belongs to the histidine acid phosphatase family.</text>
</comment>
<dbReference type="InterPro" id="IPR050645">
    <property type="entry name" value="Histidine_acid_phosphatase"/>
</dbReference>
<evidence type="ECO:0000256" key="2">
    <source>
        <dbReference type="SAM" id="SignalP"/>
    </source>
</evidence>
<keyword evidence="2" id="KW-0732">Signal</keyword>
<protein>
    <recommendedName>
        <fullName evidence="4">Acid phosphatase</fullName>
    </recommendedName>
</protein>
<proteinExistence type="inferred from homology"/>
<dbReference type="Gene3D" id="3.40.50.1240">
    <property type="entry name" value="Phosphoglycerate mutase-like"/>
    <property type="match status" value="1"/>
</dbReference>
<sequence length="415" mass="47113">MPRVLFLCFIVIAILVIVQGQTYGPTRAYNDSLSLTETNATNTTGTRAVPTLQLVILVARHGSRGSVFSFPSSRYQSNDRSVWPYGFGELTQRGRTQMYKLGEKVRSIYNGFLDSTYRSVDFKALSSPSGRTIQSAELFLAGLFPPHGFQVWNQDLLWQPIPVFPSFLDHYKMVFIKGNSQCPRFTEAQTNSLLEFDKLYDAFLTSFLEYVLPHSGIDEETVQKSYDNLYRLQIVILLWESLNNEAENGLPLPDWASEIYPEPLTSLYVALQRVIIAGSADQIKYLQGELFQELVGLMQSKANNTLSPNRRMYYYSAHDYTLLALLAMLGQQAVDEVKYVNTGSALIYELHRHASTGRFYIQVLYIDGHGDLVPIEINISECESPCDFEQFLKTTEQYSNITNWEEECHLGPATA</sequence>
<feature type="chain" id="PRO_5008586311" description="Acid phosphatase" evidence="2">
    <location>
        <begin position="21"/>
        <end position="415"/>
    </location>
</feature>
<organism evidence="3">
    <name type="scientific">Homalodisca liturata</name>
    <dbReference type="NCBI Taxonomy" id="320908"/>
    <lineage>
        <taxon>Eukaryota</taxon>
        <taxon>Metazoa</taxon>
        <taxon>Ecdysozoa</taxon>
        <taxon>Arthropoda</taxon>
        <taxon>Hexapoda</taxon>
        <taxon>Insecta</taxon>
        <taxon>Pterygota</taxon>
        <taxon>Neoptera</taxon>
        <taxon>Paraneoptera</taxon>
        <taxon>Hemiptera</taxon>
        <taxon>Auchenorrhyncha</taxon>
        <taxon>Membracoidea</taxon>
        <taxon>Cicadellidae</taxon>
        <taxon>Cicadellinae</taxon>
        <taxon>Proconiini</taxon>
        <taxon>Homalodisca</taxon>
    </lineage>
</organism>
<dbReference type="CDD" id="cd07061">
    <property type="entry name" value="HP_HAP_like"/>
    <property type="match status" value="1"/>
</dbReference>
<dbReference type="InterPro" id="IPR029033">
    <property type="entry name" value="His_PPase_superfam"/>
</dbReference>
<feature type="signal peptide" evidence="2">
    <location>
        <begin position="1"/>
        <end position="20"/>
    </location>
</feature>
<dbReference type="Pfam" id="PF00328">
    <property type="entry name" value="His_Phos_2"/>
    <property type="match status" value="1"/>
</dbReference>
<dbReference type="AlphaFoldDB" id="A0A1B6K645"/>
<evidence type="ECO:0008006" key="4">
    <source>
        <dbReference type="Google" id="ProtNLM"/>
    </source>
</evidence>
<name>A0A1B6K645_9HEMI</name>
<dbReference type="InterPro" id="IPR000560">
    <property type="entry name" value="His_Pase_clade-2"/>
</dbReference>